<dbReference type="Proteomes" id="UP000495940">
    <property type="component" value="Chromosome"/>
</dbReference>
<evidence type="ECO:0000313" key="2">
    <source>
        <dbReference type="Proteomes" id="UP000495940"/>
    </source>
</evidence>
<proteinExistence type="predicted"/>
<protein>
    <submittedName>
        <fullName evidence="1">Uncharacterized protein</fullName>
    </submittedName>
</protein>
<evidence type="ECO:0000313" key="1">
    <source>
        <dbReference type="EMBL" id="QCD53647.1"/>
    </source>
</evidence>
<accession>A0A6G5R7L9</accession>
<keyword evidence="2" id="KW-1185">Reference proteome</keyword>
<name>A0A6G5R7L9_9ACTN</name>
<dbReference type="EMBL" id="CP021978">
    <property type="protein sequence ID" value="QCD53647.1"/>
    <property type="molecule type" value="Genomic_DNA"/>
</dbReference>
<sequence>MHCAVARAVIGGDVVAVRGADPGEPGRLQPCLLLQSACPDTRGVVVGAGGPAGQSSPVVRIVAELGLNLGPQVVDGDLGAKPTALVAVEVAVGFGQAAVGVGADGVAGGERDRQFSPAGPEQHLLQGRRSGGAAKLHAPVHEHLLRGFEQARSILAQRGRSAGLLQVLRRSVIGRGS</sequence>
<organism evidence="1 2">
    <name type="scientific">Streptomyces hawaiiensis</name>
    <dbReference type="NCBI Taxonomy" id="67305"/>
    <lineage>
        <taxon>Bacteria</taxon>
        <taxon>Bacillati</taxon>
        <taxon>Actinomycetota</taxon>
        <taxon>Actinomycetes</taxon>
        <taxon>Kitasatosporales</taxon>
        <taxon>Streptomycetaceae</taxon>
        <taxon>Streptomyces</taxon>
    </lineage>
</organism>
<dbReference type="AlphaFoldDB" id="A0A6G5R7L9"/>
<dbReference type="KEGG" id="shaw:CEB94_01070"/>
<gene>
    <name evidence="1" type="ORF">CEB94_01070</name>
</gene>
<reference evidence="1 2" key="1">
    <citation type="submission" date="2017-06" db="EMBL/GenBank/DDBJ databases">
        <title>Complete Genome Sequence of Streptomyces hawaiiensis NRRL 15010 and insights into acyldepsipeptides biosynthesis.</title>
        <authorList>
            <person name="Mariita R.M."/>
            <person name="Sello J.K."/>
        </authorList>
    </citation>
    <scope>NUCLEOTIDE SEQUENCE [LARGE SCALE GENOMIC DNA]</scope>
    <source>
        <strain evidence="1 2">ATCC 12236</strain>
    </source>
</reference>